<dbReference type="InterPro" id="IPR009042">
    <property type="entry name" value="RNA_pol_sigma70_r1_2"/>
</dbReference>
<dbReference type="Gene3D" id="1.10.601.10">
    <property type="entry name" value="RNA Polymerase Primary Sigma Factor"/>
    <property type="match status" value="1"/>
</dbReference>
<feature type="domain" description="RNA polymerase sigma-70 region 2" evidence="9">
    <location>
        <begin position="107"/>
        <end position="177"/>
    </location>
</feature>
<gene>
    <name evidence="10" type="ORF">S01H1_64500</name>
</gene>
<dbReference type="EMBL" id="BARS01042519">
    <property type="protein sequence ID" value="GAG29841.1"/>
    <property type="molecule type" value="Genomic_DNA"/>
</dbReference>
<keyword evidence="3" id="KW-0731">Sigma factor</keyword>
<evidence type="ECO:0000313" key="10">
    <source>
        <dbReference type="EMBL" id="GAG29841.1"/>
    </source>
</evidence>
<evidence type="ECO:0000256" key="4">
    <source>
        <dbReference type="ARBA" id="ARBA00023125"/>
    </source>
</evidence>
<dbReference type="SUPFAM" id="SSF88659">
    <property type="entry name" value="Sigma3 and sigma4 domains of RNA polymerase sigma factors"/>
    <property type="match status" value="1"/>
</dbReference>
<dbReference type="InterPro" id="IPR000943">
    <property type="entry name" value="RNA_pol_sigma70"/>
</dbReference>
<dbReference type="InterPro" id="IPR014284">
    <property type="entry name" value="RNA_pol_sigma-70_dom"/>
</dbReference>
<name>X0XYL3_9ZZZZ</name>
<evidence type="ECO:0000259" key="9">
    <source>
        <dbReference type="Pfam" id="PF04542"/>
    </source>
</evidence>
<dbReference type="AlphaFoldDB" id="X0XYL3"/>
<dbReference type="InterPro" id="IPR007627">
    <property type="entry name" value="RNA_pol_sigma70_r2"/>
</dbReference>
<evidence type="ECO:0000259" key="8">
    <source>
        <dbReference type="Pfam" id="PF04539"/>
    </source>
</evidence>
<dbReference type="PRINTS" id="PR00046">
    <property type="entry name" value="SIGMA70FCT"/>
</dbReference>
<proteinExistence type="inferred from homology"/>
<feature type="domain" description="RNA polymerase sigma-70 region 3" evidence="8">
    <location>
        <begin position="190"/>
        <end position="250"/>
    </location>
</feature>
<comment type="caution">
    <text evidence="10">The sequence shown here is derived from an EMBL/GenBank/DDBJ whole genome shotgun (WGS) entry which is preliminary data.</text>
</comment>
<evidence type="ECO:0008006" key="11">
    <source>
        <dbReference type="Google" id="ProtNLM"/>
    </source>
</evidence>
<dbReference type="GO" id="GO:0006352">
    <property type="term" value="P:DNA-templated transcription initiation"/>
    <property type="evidence" value="ECO:0007669"/>
    <property type="project" value="InterPro"/>
</dbReference>
<evidence type="ECO:0000256" key="3">
    <source>
        <dbReference type="ARBA" id="ARBA00023082"/>
    </source>
</evidence>
<dbReference type="InterPro" id="IPR013325">
    <property type="entry name" value="RNA_pol_sigma_r2"/>
</dbReference>
<feature type="domain" description="RNA polymerase sigma-70 region 1.2" evidence="7">
    <location>
        <begin position="42"/>
        <end position="74"/>
    </location>
</feature>
<feature type="region of interest" description="Disordered" evidence="6">
    <location>
        <begin position="1"/>
        <end position="25"/>
    </location>
</feature>
<dbReference type="SUPFAM" id="SSF88946">
    <property type="entry name" value="Sigma2 domain of RNA polymerase sigma factors"/>
    <property type="match status" value="1"/>
</dbReference>
<organism evidence="10">
    <name type="scientific">marine sediment metagenome</name>
    <dbReference type="NCBI Taxonomy" id="412755"/>
    <lineage>
        <taxon>unclassified sequences</taxon>
        <taxon>metagenomes</taxon>
        <taxon>ecological metagenomes</taxon>
    </lineage>
</organism>
<dbReference type="Pfam" id="PF04542">
    <property type="entry name" value="Sigma70_r2"/>
    <property type="match status" value="1"/>
</dbReference>
<evidence type="ECO:0000256" key="1">
    <source>
        <dbReference type="ARBA" id="ARBA00007788"/>
    </source>
</evidence>
<dbReference type="Gene3D" id="1.10.10.10">
    <property type="entry name" value="Winged helix-like DNA-binding domain superfamily/Winged helix DNA-binding domain"/>
    <property type="match status" value="1"/>
</dbReference>
<dbReference type="PANTHER" id="PTHR30603">
    <property type="entry name" value="RNA POLYMERASE SIGMA FACTOR RPO"/>
    <property type="match status" value="1"/>
</dbReference>
<dbReference type="InterPro" id="IPR013324">
    <property type="entry name" value="RNA_pol_sigma_r3/r4-like"/>
</dbReference>
<dbReference type="InterPro" id="IPR036388">
    <property type="entry name" value="WH-like_DNA-bd_sf"/>
</dbReference>
<keyword evidence="5" id="KW-0804">Transcription</keyword>
<keyword evidence="4" id="KW-0238">DNA-binding</keyword>
<dbReference type="NCBIfam" id="TIGR02937">
    <property type="entry name" value="sigma70-ECF"/>
    <property type="match status" value="1"/>
</dbReference>
<dbReference type="GO" id="GO:0003677">
    <property type="term" value="F:DNA binding"/>
    <property type="evidence" value="ECO:0007669"/>
    <property type="project" value="UniProtKB-KW"/>
</dbReference>
<evidence type="ECO:0000256" key="2">
    <source>
        <dbReference type="ARBA" id="ARBA00023015"/>
    </source>
</evidence>
<evidence type="ECO:0000256" key="5">
    <source>
        <dbReference type="ARBA" id="ARBA00023163"/>
    </source>
</evidence>
<comment type="similarity">
    <text evidence="1">Belongs to the sigma-70 factor family.</text>
</comment>
<dbReference type="Pfam" id="PF00140">
    <property type="entry name" value="Sigma70_r1_2"/>
    <property type="match status" value="1"/>
</dbReference>
<evidence type="ECO:0000256" key="6">
    <source>
        <dbReference type="SAM" id="MobiDB-lite"/>
    </source>
</evidence>
<dbReference type="InterPro" id="IPR050239">
    <property type="entry name" value="Sigma-70_RNA_pol_init_factors"/>
</dbReference>
<dbReference type="Pfam" id="PF04539">
    <property type="entry name" value="Sigma70_r3"/>
    <property type="match status" value="1"/>
</dbReference>
<protein>
    <recommendedName>
        <fullName evidence="11">RNA polymerase sigma-70 domain-containing protein</fullName>
    </recommendedName>
</protein>
<evidence type="ECO:0000259" key="7">
    <source>
        <dbReference type="Pfam" id="PF00140"/>
    </source>
</evidence>
<dbReference type="FunFam" id="1.10.601.10:FF:000001">
    <property type="entry name" value="RNA polymerase sigma factor SigA"/>
    <property type="match status" value="1"/>
</dbReference>
<reference evidence="10" key="1">
    <citation type="journal article" date="2014" name="Front. Microbiol.">
        <title>High frequency of phylogenetically diverse reductive dehalogenase-homologous genes in deep subseafloor sedimentary metagenomes.</title>
        <authorList>
            <person name="Kawai M."/>
            <person name="Futagami T."/>
            <person name="Toyoda A."/>
            <person name="Takaki Y."/>
            <person name="Nishi S."/>
            <person name="Hori S."/>
            <person name="Arai W."/>
            <person name="Tsubouchi T."/>
            <person name="Morono Y."/>
            <person name="Uchiyama I."/>
            <person name="Ito T."/>
            <person name="Fujiyama A."/>
            <person name="Inagaki F."/>
            <person name="Takami H."/>
        </authorList>
    </citation>
    <scope>NUCLEOTIDE SEQUENCE</scope>
    <source>
        <strain evidence="10">Expedition CK06-06</strain>
    </source>
</reference>
<feature type="non-terminal residue" evidence="10">
    <location>
        <position position="251"/>
    </location>
</feature>
<keyword evidence="2" id="KW-0805">Transcription regulation</keyword>
<dbReference type="InterPro" id="IPR007624">
    <property type="entry name" value="RNA_pol_sigma70_r3"/>
</dbReference>
<accession>X0XYL3</accession>
<sequence length="251" mass="28893">VEDDSLNNAPKEVSADEDEDKIDDSRSTFKEDNLLSNIDPDDLVGLYFREAGRCPLLTFEEEVDLAKRIERGMLAREEISAIKIKSAKRHKELQLLIDDGWTAVDHLITANSRLVISIAKKYTHRGLPFLDLIQEGNIGLMRATKRFDYKRGYKFSTYATWWIRQAVTRALADKSRTIRLPVHRSDQVYKMFRMQHQLKQQLGRDPSVAEIAKAMDLPSEKIQQMSKDAQFPLSLEMPNSFEDDSVLGDYI</sequence>
<dbReference type="PANTHER" id="PTHR30603:SF60">
    <property type="entry name" value="RNA POLYMERASE SIGMA FACTOR RPOD"/>
    <property type="match status" value="1"/>
</dbReference>
<dbReference type="GO" id="GO:0016987">
    <property type="term" value="F:sigma factor activity"/>
    <property type="evidence" value="ECO:0007669"/>
    <property type="project" value="UniProtKB-KW"/>
</dbReference>
<feature type="non-terminal residue" evidence="10">
    <location>
        <position position="1"/>
    </location>
</feature>